<sequence length="334" mass="36073" precursor="true">MSLHRHSFLVIGMLAMLSASASAEAPKSIGKIERLDPAIDQLIPADSQIEVLADGFDWIEGPVWVPQGKYLLFSDIPPNKIMKWKEGEGVSVYLEPSGYTGKEPFTGKEPGTNGLALDPTGILTACCHGDRNLVKLFDGQRKVIADKYDGKRFNSPNDLVFHSSGDIYFTDPPYGLPKNFDDPGREQDWCGVYRLKKDGQVDLVTSQHTRPNGIALSPDEKTLYVAQSDPKAATITSYPVKADGTVGEGKLFYDGTSQVGKVKGLPDGMAIDAQGNVWATGPGGVLVFTPEGKQIGQLSTGEATSNCTFGADGYLYVTADRYLCRVKTNVSGKK</sequence>
<dbReference type="Gene3D" id="2.120.10.30">
    <property type="entry name" value="TolB, C-terminal domain"/>
    <property type="match status" value="1"/>
</dbReference>
<dbReference type="GO" id="GO:0046872">
    <property type="term" value="F:metal ion binding"/>
    <property type="evidence" value="ECO:0007669"/>
    <property type="project" value="UniProtKB-KW"/>
</dbReference>
<accession>A0A5C5VLQ1</accession>
<feature type="chain" id="PRO_5023010393" evidence="4">
    <location>
        <begin position="24"/>
        <end position="334"/>
    </location>
</feature>
<keyword evidence="1 6" id="KW-0378">Hydrolase</keyword>
<comment type="caution">
    <text evidence="6">The sequence shown here is derived from an EMBL/GenBank/DDBJ whole genome shotgun (WGS) entry which is preliminary data.</text>
</comment>
<feature type="binding site" evidence="3">
    <location>
        <position position="157"/>
    </location>
    <ligand>
        <name>substrate</name>
    </ligand>
</feature>
<reference evidence="6 7" key="1">
    <citation type="submission" date="2019-02" db="EMBL/GenBank/DDBJ databases">
        <title>Deep-cultivation of Planctomycetes and their phenomic and genomic characterization uncovers novel biology.</title>
        <authorList>
            <person name="Wiegand S."/>
            <person name="Jogler M."/>
            <person name="Boedeker C."/>
            <person name="Pinto D."/>
            <person name="Vollmers J."/>
            <person name="Rivas-Marin E."/>
            <person name="Kohn T."/>
            <person name="Peeters S.H."/>
            <person name="Heuer A."/>
            <person name="Rast P."/>
            <person name="Oberbeckmann S."/>
            <person name="Bunk B."/>
            <person name="Jeske O."/>
            <person name="Meyerdierks A."/>
            <person name="Storesund J.E."/>
            <person name="Kallscheuer N."/>
            <person name="Luecker S."/>
            <person name="Lage O.M."/>
            <person name="Pohl T."/>
            <person name="Merkel B.J."/>
            <person name="Hornburger P."/>
            <person name="Mueller R.-W."/>
            <person name="Bruemmer F."/>
            <person name="Labrenz M."/>
            <person name="Spormann A.M."/>
            <person name="Op Den Camp H."/>
            <person name="Overmann J."/>
            <person name="Amann R."/>
            <person name="Jetten M.S.M."/>
            <person name="Mascher T."/>
            <person name="Medema M.H."/>
            <person name="Devos D.P."/>
            <person name="Kaster A.-K."/>
            <person name="Ovreas L."/>
            <person name="Rohde M."/>
            <person name="Galperin M.Y."/>
            <person name="Jogler C."/>
        </authorList>
    </citation>
    <scope>NUCLEOTIDE SEQUENCE [LARGE SCALE GENOMIC DNA]</scope>
    <source>
        <strain evidence="6 7">Enr8</strain>
    </source>
</reference>
<comment type="cofactor">
    <cofactor evidence="3">
        <name>Zn(2+)</name>
        <dbReference type="ChEBI" id="CHEBI:29105"/>
    </cofactor>
    <text evidence="3">Binds 1 divalent metal cation per subunit.</text>
</comment>
<feature type="domain" description="SMP-30/Gluconolactonase/LRE-like region" evidence="5">
    <location>
        <begin position="60"/>
        <end position="319"/>
    </location>
</feature>
<dbReference type="InterPro" id="IPR013658">
    <property type="entry name" value="SGL"/>
</dbReference>
<dbReference type="Pfam" id="PF08450">
    <property type="entry name" value="SGL"/>
    <property type="match status" value="1"/>
</dbReference>
<keyword evidence="3" id="KW-0862">Zinc</keyword>
<protein>
    <submittedName>
        <fullName evidence="6">Gluconolactonase</fullName>
        <ecNumber evidence="6">3.1.1.17</ecNumber>
    </submittedName>
</protein>
<evidence type="ECO:0000256" key="2">
    <source>
        <dbReference type="PIRSR" id="PIRSR605511-1"/>
    </source>
</evidence>
<keyword evidence="3" id="KW-0479">Metal-binding</keyword>
<dbReference type="PRINTS" id="PR01790">
    <property type="entry name" value="SMP30FAMILY"/>
</dbReference>
<evidence type="ECO:0000313" key="7">
    <source>
        <dbReference type="Proteomes" id="UP000318878"/>
    </source>
</evidence>
<feature type="signal peptide" evidence="4">
    <location>
        <begin position="1"/>
        <end position="23"/>
    </location>
</feature>
<keyword evidence="7" id="KW-1185">Reference proteome</keyword>
<dbReference type="InterPro" id="IPR011042">
    <property type="entry name" value="6-blade_b-propeller_TolB-like"/>
</dbReference>
<dbReference type="Proteomes" id="UP000318878">
    <property type="component" value="Unassembled WGS sequence"/>
</dbReference>
<evidence type="ECO:0000256" key="1">
    <source>
        <dbReference type="ARBA" id="ARBA00022801"/>
    </source>
</evidence>
<dbReference type="AlphaFoldDB" id="A0A5C5VLQ1"/>
<feature type="active site" description="Proton donor/acceptor" evidence="2">
    <location>
        <position position="267"/>
    </location>
</feature>
<dbReference type="PANTHER" id="PTHR47572">
    <property type="entry name" value="LIPOPROTEIN-RELATED"/>
    <property type="match status" value="1"/>
</dbReference>
<dbReference type="GO" id="GO:0004341">
    <property type="term" value="F:gluconolactonase activity"/>
    <property type="evidence" value="ECO:0007669"/>
    <property type="project" value="UniProtKB-EC"/>
</dbReference>
<feature type="binding site" evidence="3">
    <location>
        <position position="267"/>
    </location>
    <ligand>
        <name>a divalent metal cation</name>
        <dbReference type="ChEBI" id="CHEBI:60240"/>
    </ligand>
</feature>
<feature type="binding site" evidence="3">
    <location>
        <position position="212"/>
    </location>
    <ligand>
        <name>a divalent metal cation</name>
        <dbReference type="ChEBI" id="CHEBI:60240"/>
    </ligand>
</feature>
<dbReference type="InterPro" id="IPR051262">
    <property type="entry name" value="SMP-30/CGR1_Lactonase"/>
</dbReference>
<proteinExistence type="predicted"/>
<dbReference type="EMBL" id="SJPF01000001">
    <property type="protein sequence ID" value="TWT38652.1"/>
    <property type="molecule type" value="Genomic_DNA"/>
</dbReference>
<dbReference type="EC" id="3.1.1.17" evidence="6"/>
<feature type="binding site" evidence="3">
    <location>
        <position position="60"/>
    </location>
    <ligand>
        <name>a divalent metal cation</name>
        <dbReference type="ChEBI" id="CHEBI:60240"/>
    </ligand>
</feature>
<dbReference type="SUPFAM" id="SSF63829">
    <property type="entry name" value="Calcium-dependent phosphotriesterase"/>
    <property type="match status" value="1"/>
</dbReference>
<evidence type="ECO:0000256" key="4">
    <source>
        <dbReference type="SAM" id="SignalP"/>
    </source>
</evidence>
<organism evidence="6 7">
    <name type="scientific">Blastopirellula retiformator</name>
    <dbReference type="NCBI Taxonomy" id="2527970"/>
    <lineage>
        <taxon>Bacteria</taxon>
        <taxon>Pseudomonadati</taxon>
        <taxon>Planctomycetota</taxon>
        <taxon>Planctomycetia</taxon>
        <taxon>Pirellulales</taxon>
        <taxon>Pirellulaceae</taxon>
        <taxon>Blastopirellula</taxon>
    </lineage>
</organism>
<evidence type="ECO:0000313" key="6">
    <source>
        <dbReference type="EMBL" id="TWT38652.1"/>
    </source>
</evidence>
<dbReference type="InterPro" id="IPR005511">
    <property type="entry name" value="SMP-30"/>
</dbReference>
<evidence type="ECO:0000259" key="5">
    <source>
        <dbReference type="Pfam" id="PF08450"/>
    </source>
</evidence>
<evidence type="ECO:0000256" key="3">
    <source>
        <dbReference type="PIRSR" id="PIRSR605511-2"/>
    </source>
</evidence>
<keyword evidence="4" id="KW-0732">Signal</keyword>
<name>A0A5C5VLQ1_9BACT</name>
<gene>
    <name evidence="6" type="primary">gnl_1</name>
    <name evidence="6" type="ORF">Enr8_03450</name>
</gene>
<dbReference type="PANTHER" id="PTHR47572:SF4">
    <property type="entry name" value="LACTONASE DRP35"/>
    <property type="match status" value="1"/>
</dbReference>